<comment type="caution">
    <text evidence="1">The sequence shown here is derived from an EMBL/GenBank/DDBJ whole genome shotgun (WGS) entry which is preliminary data.</text>
</comment>
<sequence>MLEVTSRRTSQELAKQYLGKGIRKPRFRETRRWKIKNRILMALLYAEDIKISELAKRLGVHHRTAAGWIYEGTIPKAQRWPMIEEILNFPAEYIFDKSLIGLDIDVPEPSRFLERVWGKKVVNRVLAGLMKVHDVSPTDVARWCNMAGGTLRKYVHEGVVTGRQEYMDRLAGFFRVPPHILFHEGRSLRDGRSKHNQAEGAVHPVSYD</sequence>
<dbReference type="Pfam" id="PF13384">
    <property type="entry name" value="HTH_23"/>
    <property type="match status" value="1"/>
</dbReference>
<evidence type="ECO:0000313" key="1">
    <source>
        <dbReference type="EMBL" id="GFR37010.1"/>
    </source>
</evidence>
<accession>A0A916VFX7</accession>
<dbReference type="RefSeq" id="WP_200965307.1">
    <property type="nucleotide sequence ID" value="NZ_BMAQ01000002.1"/>
</dbReference>
<evidence type="ECO:0000313" key="2">
    <source>
        <dbReference type="Proteomes" id="UP000654993"/>
    </source>
</evidence>
<name>A0A916VFX7_9BACL</name>
<proteinExistence type="predicted"/>
<reference evidence="1" key="1">
    <citation type="submission" date="2020-08" db="EMBL/GenBank/DDBJ databases">
        <authorList>
            <person name="Uke A."/>
            <person name="Chhe C."/>
            <person name="Baramee S."/>
            <person name="Kosugi A."/>
        </authorList>
    </citation>
    <scope>NUCLEOTIDE SEQUENCE</scope>
    <source>
        <strain evidence="1">DA-C8</strain>
    </source>
</reference>
<organism evidence="1 2">
    <name type="scientific">Insulibacter thermoxylanivorax</name>
    <dbReference type="NCBI Taxonomy" id="2749268"/>
    <lineage>
        <taxon>Bacteria</taxon>
        <taxon>Bacillati</taxon>
        <taxon>Bacillota</taxon>
        <taxon>Bacilli</taxon>
        <taxon>Bacillales</taxon>
        <taxon>Paenibacillaceae</taxon>
        <taxon>Insulibacter</taxon>
    </lineage>
</organism>
<dbReference type="Proteomes" id="UP000654993">
    <property type="component" value="Unassembled WGS sequence"/>
</dbReference>
<protein>
    <submittedName>
        <fullName evidence="1">Uncharacterized protein</fullName>
    </submittedName>
</protein>
<dbReference type="EMBL" id="BMAQ01000002">
    <property type="protein sequence ID" value="GFR37010.1"/>
    <property type="molecule type" value="Genomic_DNA"/>
</dbReference>
<keyword evidence="2" id="KW-1185">Reference proteome</keyword>
<reference evidence="1" key="2">
    <citation type="journal article" date="2021" name="Data Brief">
        <title>Draft genome sequence data of the facultative, thermophilic, xylanolytic bacterium Paenibacillus sp. strain DA-C8.</title>
        <authorList>
            <person name="Chhe C."/>
            <person name="Uke A."/>
            <person name="Baramee S."/>
            <person name="Ungkulpasvich U."/>
            <person name="Tachaapaikoon C."/>
            <person name="Pason P."/>
            <person name="Waeonukul R."/>
            <person name="Ratanakhanokchai K."/>
            <person name="Kosugi A."/>
        </authorList>
    </citation>
    <scope>NUCLEOTIDE SEQUENCE</scope>
    <source>
        <strain evidence="1">DA-C8</strain>
    </source>
</reference>
<gene>
    <name evidence="1" type="ORF">PRECH8_03060</name>
</gene>
<dbReference type="AlphaFoldDB" id="A0A916VFX7"/>